<evidence type="ECO:0000313" key="4">
    <source>
        <dbReference type="Proteomes" id="UP000240527"/>
    </source>
</evidence>
<reference evidence="3 4" key="1">
    <citation type="journal article" date="2015" name="Biotechnol. Bioeng.">
        <title>Genome sequence and phenotypic characterization of Caulobacter segnis.</title>
        <authorList>
            <person name="Patel S."/>
            <person name="Fletcher B."/>
            <person name="Scott D.C."/>
            <person name="Ely B."/>
        </authorList>
    </citation>
    <scope>NUCLEOTIDE SEQUENCE [LARGE SCALE GENOMIC DNA]</scope>
    <source>
        <strain evidence="3 4">TK0059</strain>
    </source>
</reference>
<dbReference type="PROSITE" id="PS50206">
    <property type="entry name" value="RHODANESE_3"/>
    <property type="match status" value="1"/>
</dbReference>
<dbReference type="SUPFAM" id="SSF52821">
    <property type="entry name" value="Rhodanese/Cell cycle control phosphatase"/>
    <property type="match status" value="1"/>
</dbReference>
<dbReference type="RefSeq" id="WP_013078098.1">
    <property type="nucleotide sequence ID" value="NZ_CP027850.1"/>
</dbReference>
<keyword evidence="4" id="KW-1185">Reference proteome</keyword>
<dbReference type="Gene3D" id="3.40.250.10">
    <property type="entry name" value="Rhodanese-like domain"/>
    <property type="match status" value="1"/>
</dbReference>
<organism evidence="3 4">
    <name type="scientific">Caulobacter segnis</name>
    <dbReference type="NCBI Taxonomy" id="88688"/>
    <lineage>
        <taxon>Bacteria</taxon>
        <taxon>Pseudomonadati</taxon>
        <taxon>Pseudomonadota</taxon>
        <taxon>Alphaproteobacteria</taxon>
        <taxon>Caulobacterales</taxon>
        <taxon>Caulobacteraceae</taxon>
        <taxon>Caulobacter</taxon>
    </lineage>
</organism>
<gene>
    <name evidence="3" type="ORF">B7G68_04750</name>
</gene>
<keyword evidence="1" id="KW-0472">Membrane</keyword>
<dbReference type="Pfam" id="PF11127">
    <property type="entry name" value="YgaP-like_TM"/>
    <property type="match status" value="1"/>
</dbReference>
<dbReference type="InterPro" id="IPR021309">
    <property type="entry name" value="YgaP-like_TM"/>
</dbReference>
<accession>A0ABM6TDN4</accession>
<name>A0ABM6TDN4_9CAUL</name>
<keyword evidence="1" id="KW-1133">Transmembrane helix</keyword>
<dbReference type="PANTHER" id="PTHR44086:SF10">
    <property type="entry name" value="THIOSULFATE SULFURTRANSFERASE_RHODANESE-LIKE DOMAIN-CONTAINING PROTEIN 3"/>
    <property type="match status" value="1"/>
</dbReference>
<feature type="transmembrane region" description="Helical" evidence="1">
    <location>
        <begin position="144"/>
        <end position="168"/>
    </location>
</feature>
<dbReference type="EMBL" id="CP027850">
    <property type="protein sequence ID" value="AVQ01229.1"/>
    <property type="molecule type" value="Genomic_DNA"/>
</dbReference>
<sequence>MTTAQLIPLKPEDAAQRVADGRAVLIDIREPDEFARRRARGALSRPVSTLAAKGLGAPDAREVIFTCRSGMRTGAHAGALAAACGTRGYVLDGGLDAWDAAGLPVEVDAKAPLEMMRQVQIAAGLLVLTGVVLGLLVSPLFFGIAGFVGAGLTFAGVTGFCGMARLLALAPWNRPASA</sequence>
<dbReference type="Pfam" id="PF00581">
    <property type="entry name" value="Rhodanese"/>
    <property type="match status" value="1"/>
</dbReference>
<feature type="transmembrane region" description="Helical" evidence="1">
    <location>
        <begin position="119"/>
        <end position="138"/>
    </location>
</feature>
<dbReference type="InterPro" id="IPR036873">
    <property type="entry name" value="Rhodanese-like_dom_sf"/>
</dbReference>
<evidence type="ECO:0000313" key="3">
    <source>
        <dbReference type="EMBL" id="AVQ01229.1"/>
    </source>
</evidence>
<feature type="domain" description="Rhodanese" evidence="2">
    <location>
        <begin position="19"/>
        <end position="107"/>
    </location>
</feature>
<dbReference type="Proteomes" id="UP000240527">
    <property type="component" value="Chromosome"/>
</dbReference>
<proteinExistence type="predicted"/>
<dbReference type="Gene3D" id="6.10.140.1340">
    <property type="match status" value="1"/>
</dbReference>
<protein>
    <submittedName>
        <fullName evidence="3">DUF2892 domain-containing protein</fullName>
    </submittedName>
</protein>
<dbReference type="SMART" id="SM00450">
    <property type="entry name" value="RHOD"/>
    <property type="match status" value="1"/>
</dbReference>
<evidence type="ECO:0000256" key="1">
    <source>
        <dbReference type="SAM" id="Phobius"/>
    </source>
</evidence>
<dbReference type="PANTHER" id="PTHR44086">
    <property type="entry name" value="THIOSULFATE SULFURTRANSFERASE RDL2, MITOCHONDRIAL-RELATED"/>
    <property type="match status" value="1"/>
</dbReference>
<keyword evidence="1" id="KW-0812">Transmembrane</keyword>
<evidence type="ECO:0000259" key="2">
    <source>
        <dbReference type="PROSITE" id="PS50206"/>
    </source>
</evidence>
<dbReference type="InterPro" id="IPR001763">
    <property type="entry name" value="Rhodanese-like_dom"/>
</dbReference>